<proteinExistence type="predicted"/>
<dbReference type="EMBL" id="QZWG01000004">
    <property type="protein sequence ID" value="RZC16908.1"/>
    <property type="molecule type" value="Genomic_DNA"/>
</dbReference>
<feature type="signal peptide" evidence="1">
    <location>
        <begin position="1"/>
        <end position="24"/>
    </location>
</feature>
<sequence length="92" mass="10576">MKGSLFHLLFVILFGLSHFVCLKAVPITRTESLMQDLKVIHHALDNIHNHKIITEIKGQQEEPIFAERMDLELHDYPPYGANGHHTPKPPYP</sequence>
<dbReference type="Proteomes" id="UP000053555">
    <property type="component" value="Unassembled WGS sequence"/>
</dbReference>
<keyword evidence="1" id="KW-0732">Signal</keyword>
<reference evidence="3 4" key="2">
    <citation type="submission" date="2018-09" db="EMBL/GenBank/DDBJ databases">
        <title>A high-quality reference genome of wild soybean provides a powerful tool to mine soybean genomes.</title>
        <authorList>
            <person name="Xie M."/>
            <person name="Chung C.Y.L."/>
            <person name="Li M.-W."/>
            <person name="Wong F.-L."/>
            <person name="Chan T.-F."/>
            <person name="Lam H.-M."/>
        </authorList>
    </citation>
    <scope>NUCLEOTIDE SEQUENCE [LARGE SCALE GENOMIC DNA]</scope>
    <source>
        <strain evidence="4">cv. W05</strain>
        <tissue evidence="3">Hypocotyl of etiolated seedlings</tissue>
    </source>
</reference>
<dbReference type="AlphaFoldDB" id="A0A0B2P2Y0"/>
<evidence type="ECO:0000313" key="4">
    <source>
        <dbReference type="Proteomes" id="UP000289340"/>
    </source>
</evidence>
<dbReference type="Proteomes" id="UP000289340">
    <property type="component" value="Chromosome 4"/>
</dbReference>
<organism evidence="2">
    <name type="scientific">Glycine soja</name>
    <name type="common">Wild soybean</name>
    <dbReference type="NCBI Taxonomy" id="3848"/>
    <lineage>
        <taxon>Eukaryota</taxon>
        <taxon>Viridiplantae</taxon>
        <taxon>Streptophyta</taxon>
        <taxon>Embryophyta</taxon>
        <taxon>Tracheophyta</taxon>
        <taxon>Spermatophyta</taxon>
        <taxon>Magnoliopsida</taxon>
        <taxon>eudicotyledons</taxon>
        <taxon>Gunneridae</taxon>
        <taxon>Pentapetalae</taxon>
        <taxon>rosids</taxon>
        <taxon>fabids</taxon>
        <taxon>Fabales</taxon>
        <taxon>Fabaceae</taxon>
        <taxon>Papilionoideae</taxon>
        <taxon>50 kb inversion clade</taxon>
        <taxon>NPAAA clade</taxon>
        <taxon>indigoferoid/millettioid clade</taxon>
        <taxon>Phaseoleae</taxon>
        <taxon>Glycine</taxon>
        <taxon>Glycine subgen. Soja</taxon>
    </lineage>
</organism>
<name>A0A0B2P2Y0_GLYSO</name>
<accession>A0A0B2P2Y0</accession>
<reference evidence="2" key="1">
    <citation type="submission" date="2014-07" db="EMBL/GenBank/DDBJ databases">
        <title>Identification of a novel salt tolerance gene in wild soybean by whole-genome sequencing.</title>
        <authorList>
            <person name="Lam H.-M."/>
            <person name="Qi X."/>
            <person name="Li M.-W."/>
            <person name="Liu X."/>
            <person name="Xie M."/>
            <person name="Ni M."/>
            <person name="Xu X."/>
        </authorList>
    </citation>
    <scope>NUCLEOTIDE SEQUENCE [LARGE SCALE GENOMIC DNA]</scope>
    <source>
        <tissue evidence="2">Root</tissue>
    </source>
</reference>
<feature type="chain" id="PRO_5040666381" description="Transmembrane protein" evidence="1">
    <location>
        <begin position="25"/>
        <end position="92"/>
    </location>
</feature>
<dbReference type="PANTHER" id="PTHR33474:SF2">
    <property type="entry name" value="TRANSMEMBRANE PROTEIN"/>
    <property type="match status" value="1"/>
</dbReference>
<keyword evidence="4" id="KW-1185">Reference proteome</keyword>
<evidence type="ECO:0000313" key="3">
    <source>
        <dbReference type="EMBL" id="RZC16908.1"/>
    </source>
</evidence>
<dbReference type="EMBL" id="KN670757">
    <property type="protein sequence ID" value="KHN01869.1"/>
    <property type="molecule type" value="Genomic_DNA"/>
</dbReference>
<gene>
    <name evidence="3" type="ORF">D0Y65_009973</name>
    <name evidence="2" type="ORF">glysoja_038964</name>
</gene>
<dbReference type="PANTHER" id="PTHR33474">
    <property type="entry name" value="TRANSMEMBRANE PROTEIN"/>
    <property type="match status" value="1"/>
</dbReference>
<protein>
    <recommendedName>
        <fullName evidence="5">Transmembrane protein</fullName>
    </recommendedName>
</protein>
<evidence type="ECO:0008006" key="5">
    <source>
        <dbReference type="Google" id="ProtNLM"/>
    </source>
</evidence>
<evidence type="ECO:0000256" key="1">
    <source>
        <dbReference type="SAM" id="SignalP"/>
    </source>
</evidence>
<evidence type="ECO:0000313" key="2">
    <source>
        <dbReference type="EMBL" id="KHN01869.1"/>
    </source>
</evidence>